<dbReference type="InterPro" id="IPR011010">
    <property type="entry name" value="DNA_brk_join_enz"/>
</dbReference>
<evidence type="ECO:0000256" key="2">
    <source>
        <dbReference type="SAM" id="MobiDB-lite"/>
    </source>
</evidence>
<dbReference type="GO" id="GO:0015074">
    <property type="term" value="P:DNA integration"/>
    <property type="evidence" value="ECO:0007669"/>
    <property type="project" value="InterPro"/>
</dbReference>
<feature type="compositionally biased region" description="Basic and acidic residues" evidence="2">
    <location>
        <begin position="643"/>
        <end position="664"/>
    </location>
</feature>
<feature type="compositionally biased region" description="Basic residues" evidence="2">
    <location>
        <begin position="633"/>
        <end position="642"/>
    </location>
</feature>
<feature type="region of interest" description="Disordered" evidence="2">
    <location>
        <begin position="1"/>
        <end position="44"/>
    </location>
</feature>
<evidence type="ECO:0000313" key="4">
    <source>
        <dbReference type="Proteomes" id="UP000772434"/>
    </source>
</evidence>
<dbReference type="Gene3D" id="1.10.443.10">
    <property type="entry name" value="Intergrase catalytic core"/>
    <property type="match status" value="1"/>
</dbReference>
<reference evidence="3" key="1">
    <citation type="submission" date="2020-11" db="EMBL/GenBank/DDBJ databases">
        <authorList>
            <consortium name="DOE Joint Genome Institute"/>
            <person name="Ahrendt S."/>
            <person name="Riley R."/>
            <person name="Andreopoulos W."/>
            <person name="Labutti K."/>
            <person name="Pangilinan J."/>
            <person name="Ruiz-Duenas F.J."/>
            <person name="Barrasa J.M."/>
            <person name="Sanchez-Garcia M."/>
            <person name="Camarero S."/>
            <person name="Miyauchi S."/>
            <person name="Serrano A."/>
            <person name="Linde D."/>
            <person name="Babiker R."/>
            <person name="Drula E."/>
            <person name="Ayuso-Fernandez I."/>
            <person name="Pacheco R."/>
            <person name="Padilla G."/>
            <person name="Ferreira P."/>
            <person name="Barriuso J."/>
            <person name="Kellner H."/>
            <person name="Castanera R."/>
            <person name="Alfaro M."/>
            <person name="Ramirez L."/>
            <person name="Pisabarro A.G."/>
            <person name="Kuo A."/>
            <person name="Tritt A."/>
            <person name="Lipzen A."/>
            <person name="He G."/>
            <person name="Yan M."/>
            <person name="Ng V."/>
            <person name="Cullen D."/>
            <person name="Martin F."/>
            <person name="Rosso M.-N."/>
            <person name="Henrissat B."/>
            <person name="Hibbett D."/>
            <person name="Martinez A.T."/>
            <person name="Grigoriev I.V."/>
        </authorList>
    </citation>
    <scope>NUCLEOTIDE SEQUENCE</scope>
    <source>
        <strain evidence="3">AH 40177</strain>
    </source>
</reference>
<evidence type="ECO:0000313" key="3">
    <source>
        <dbReference type="EMBL" id="KAF9061704.1"/>
    </source>
</evidence>
<dbReference type="EMBL" id="JADNRY010000193">
    <property type="protein sequence ID" value="KAF9061704.1"/>
    <property type="molecule type" value="Genomic_DNA"/>
</dbReference>
<dbReference type="GO" id="GO:0003677">
    <property type="term" value="F:DNA binding"/>
    <property type="evidence" value="ECO:0007669"/>
    <property type="project" value="InterPro"/>
</dbReference>
<accession>A0A9P5PE93</accession>
<dbReference type="AlphaFoldDB" id="A0A9P5PE93"/>
<dbReference type="SUPFAM" id="SSF56349">
    <property type="entry name" value="DNA breaking-rejoining enzymes"/>
    <property type="match status" value="1"/>
</dbReference>
<comment type="caution">
    <text evidence="3">The sequence shown here is derived from an EMBL/GenBank/DDBJ whole genome shotgun (WGS) entry which is preliminary data.</text>
</comment>
<feature type="compositionally biased region" description="Basic residues" evidence="2">
    <location>
        <begin position="1"/>
        <end position="10"/>
    </location>
</feature>
<name>A0A9P5PE93_9AGAR</name>
<protein>
    <recommendedName>
        <fullName evidence="5">Integrase</fullName>
    </recommendedName>
</protein>
<dbReference type="Proteomes" id="UP000772434">
    <property type="component" value="Unassembled WGS sequence"/>
</dbReference>
<gene>
    <name evidence="3" type="ORF">BDP27DRAFT_1234728</name>
</gene>
<proteinExistence type="predicted"/>
<dbReference type="OrthoDB" id="2976553at2759"/>
<dbReference type="GO" id="GO:0006310">
    <property type="term" value="P:DNA recombination"/>
    <property type="evidence" value="ECO:0007669"/>
    <property type="project" value="UniProtKB-KW"/>
</dbReference>
<keyword evidence="1" id="KW-0233">DNA recombination</keyword>
<feature type="region of interest" description="Disordered" evidence="2">
    <location>
        <begin position="630"/>
        <end position="670"/>
    </location>
</feature>
<dbReference type="InterPro" id="IPR013762">
    <property type="entry name" value="Integrase-like_cat_sf"/>
</dbReference>
<sequence length="670" mass="76260">MPKAKTKKTSKLTAEKNIPSLDELNQAGAKTREDHGQAGKTKKNYNGYLERGDKILAGIVQARKAAEKEGKVFSDGVVSSELAKAFDNPPNKWSSKALELILIQKCIHEGCGKSTMDGMHAVYAKRWDEMDGEKYAGETYHCDEKTGIITGNPARSHLINTFRQVIKTREAAKGVEATRNHAEAMTVEDIEAMIAWSENTCPKSAVDSVLSGSDQNAKDVMLVIEHTFLRGFLSSEFKHMYRNNELCKLQYGNLTWNCRGLAPDFVEHFKVHLENRKGWQKKAGYDAHPTDNHYDIYPQPVHAMDMHYHLPVWMKVYRHVLGRDFECDDFVFPYFSVNGTIQPKQEIQSHDMIQSLIQEAAAAAGLTKIFTTHSLRRGGAQYRFMWAEGKQRWSLTIVRWWGGWAEDERVDTLMKYLMDSLQSYETGHGNALCPLRLEPAKSFMSDHSLDQPVTVNNFRCFTEAMMGANQRVIDMLCSAPELSLAHMRQMSLADTEAQGNTLQPSHISRTDQSMERLLVEKHCRQKSTKERSAPIPGVIVPDIPKHGEDLFLAVVKQWEEGDPSQGLVMPLKDWPVEWYTGNMRLVTGTKRSNRKLIAEEYERLGRSNDAFKAAYPRIYNNLTKLYAAIRARNPGRARKSKNGSREEREHERKRQKKHPDTHEGSEDEGE</sequence>
<keyword evidence="4" id="KW-1185">Reference proteome</keyword>
<organism evidence="3 4">
    <name type="scientific">Rhodocollybia butyracea</name>
    <dbReference type="NCBI Taxonomy" id="206335"/>
    <lineage>
        <taxon>Eukaryota</taxon>
        <taxon>Fungi</taxon>
        <taxon>Dikarya</taxon>
        <taxon>Basidiomycota</taxon>
        <taxon>Agaricomycotina</taxon>
        <taxon>Agaricomycetes</taxon>
        <taxon>Agaricomycetidae</taxon>
        <taxon>Agaricales</taxon>
        <taxon>Marasmiineae</taxon>
        <taxon>Omphalotaceae</taxon>
        <taxon>Rhodocollybia</taxon>
    </lineage>
</organism>
<evidence type="ECO:0008006" key="5">
    <source>
        <dbReference type="Google" id="ProtNLM"/>
    </source>
</evidence>
<evidence type="ECO:0000256" key="1">
    <source>
        <dbReference type="ARBA" id="ARBA00023172"/>
    </source>
</evidence>